<organism evidence="1 2">
    <name type="scientific">Desulfosporosinus youngiae DSM 17734</name>
    <dbReference type="NCBI Taxonomy" id="768710"/>
    <lineage>
        <taxon>Bacteria</taxon>
        <taxon>Bacillati</taxon>
        <taxon>Bacillota</taxon>
        <taxon>Clostridia</taxon>
        <taxon>Eubacteriales</taxon>
        <taxon>Desulfitobacteriaceae</taxon>
        <taxon>Desulfosporosinus</taxon>
    </lineage>
</organism>
<name>H5Y266_9FIRM</name>
<dbReference type="Proteomes" id="UP000005104">
    <property type="component" value="Chromosome"/>
</dbReference>
<keyword evidence="2" id="KW-1185">Reference proteome</keyword>
<evidence type="ECO:0000313" key="1">
    <source>
        <dbReference type="EMBL" id="EHQ88264.1"/>
    </source>
</evidence>
<evidence type="ECO:0000313" key="2">
    <source>
        <dbReference type="Proteomes" id="UP000005104"/>
    </source>
</evidence>
<dbReference type="EMBL" id="CM001441">
    <property type="protein sequence ID" value="EHQ88264.1"/>
    <property type="molecule type" value="Genomic_DNA"/>
</dbReference>
<protein>
    <submittedName>
        <fullName evidence="1">Uncharacterized protein</fullName>
    </submittedName>
</protein>
<sequence>MCTVGEIVRYKQPEVLRRLANIKDVKKHPKSKKVNINDHEAEQLMRHDGYERRRGGIRQTRRA</sequence>
<dbReference type="HOGENOM" id="CLU_2878596_0_0_9"/>
<proteinExistence type="predicted"/>
<gene>
    <name evidence="1" type="ORF">DesyoDRAFT_1094</name>
</gene>
<dbReference type="AlphaFoldDB" id="H5Y266"/>
<accession>H5Y266</accession>
<reference evidence="1 2" key="1">
    <citation type="submission" date="2011-11" db="EMBL/GenBank/DDBJ databases">
        <title>The Noncontiguous Finished genome of Desulfosporosinus youngiae DSM 17734.</title>
        <authorList>
            <consortium name="US DOE Joint Genome Institute (JGI-PGF)"/>
            <person name="Lucas S."/>
            <person name="Han J."/>
            <person name="Lapidus A."/>
            <person name="Cheng J.-F."/>
            <person name="Goodwin L."/>
            <person name="Pitluck S."/>
            <person name="Peters L."/>
            <person name="Ovchinnikova G."/>
            <person name="Lu M."/>
            <person name="Land M.L."/>
            <person name="Hauser L."/>
            <person name="Pester M."/>
            <person name="Spring S."/>
            <person name="Ollivier B."/>
            <person name="Rattei T."/>
            <person name="Klenk H.-P."/>
            <person name="Wagner M."/>
            <person name="Loy A."/>
            <person name="Woyke T.J."/>
        </authorList>
    </citation>
    <scope>NUCLEOTIDE SEQUENCE [LARGE SCALE GENOMIC DNA]</scope>
    <source>
        <strain evidence="1 2">DSM 17734</strain>
    </source>
</reference>